<evidence type="ECO:0000256" key="10">
    <source>
        <dbReference type="ARBA" id="ARBA00023316"/>
    </source>
</evidence>
<accession>A0A9W9G5Z3</accession>
<evidence type="ECO:0000256" key="6">
    <source>
        <dbReference type="ARBA" id="ARBA00022968"/>
    </source>
</evidence>
<keyword evidence="7" id="KW-1133">Transmembrane helix</keyword>
<feature type="region of interest" description="Disordered" evidence="11">
    <location>
        <begin position="1"/>
        <end position="81"/>
    </location>
</feature>
<dbReference type="GeneID" id="81352160"/>
<evidence type="ECO:0000259" key="12">
    <source>
        <dbReference type="PROSITE" id="PS51762"/>
    </source>
</evidence>
<reference evidence="13" key="1">
    <citation type="submission" date="2022-11" db="EMBL/GenBank/DDBJ databases">
        <authorList>
            <person name="Petersen C."/>
        </authorList>
    </citation>
    <scope>NUCLEOTIDE SEQUENCE</scope>
    <source>
        <strain evidence="13">IBT 30761</strain>
    </source>
</reference>
<evidence type="ECO:0000256" key="11">
    <source>
        <dbReference type="SAM" id="MobiDB-lite"/>
    </source>
</evidence>
<comment type="similarity">
    <text evidence="3">Belongs to the SKN1/KRE6 family.</text>
</comment>
<feature type="domain" description="GH16" evidence="12">
    <location>
        <begin position="258"/>
        <end position="610"/>
    </location>
</feature>
<dbReference type="InterPro" id="IPR000757">
    <property type="entry name" value="Beta-glucanase-like"/>
</dbReference>
<feature type="compositionally biased region" description="Low complexity" evidence="11">
    <location>
        <begin position="125"/>
        <end position="139"/>
    </location>
</feature>
<dbReference type="PROSITE" id="PS51762">
    <property type="entry name" value="GH16_2"/>
    <property type="match status" value="1"/>
</dbReference>
<dbReference type="CDD" id="cd02180">
    <property type="entry name" value="GH16_fungal_KRE6_glucanase"/>
    <property type="match status" value="1"/>
</dbReference>
<dbReference type="InterPro" id="IPR005629">
    <property type="entry name" value="Skn1/Kre6/Sbg1"/>
</dbReference>
<evidence type="ECO:0000256" key="8">
    <source>
        <dbReference type="ARBA" id="ARBA00023136"/>
    </source>
</evidence>
<dbReference type="PANTHER" id="PTHR31361:SF1">
    <property type="entry name" value="BETA-GLUCAN SYNTHESIS-ASSOCIATED PROTEIN KRE6-RELATED"/>
    <property type="match status" value="1"/>
</dbReference>
<dbReference type="Gene3D" id="2.60.120.200">
    <property type="match status" value="1"/>
</dbReference>
<name>A0A9W9G5Z3_9EURO</name>
<dbReference type="AlphaFoldDB" id="A0A9W9G5Z3"/>
<feature type="compositionally biased region" description="Basic and acidic residues" evidence="11">
    <location>
        <begin position="26"/>
        <end position="64"/>
    </location>
</feature>
<evidence type="ECO:0000256" key="9">
    <source>
        <dbReference type="ARBA" id="ARBA00023180"/>
    </source>
</evidence>
<comment type="caution">
    <text evidence="13">The sequence shown here is derived from an EMBL/GenBank/DDBJ whole genome shotgun (WGS) entry which is preliminary data.</text>
</comment>
<evidence type="ECO:0000256" key="7">
    <source>
        <dbReference type="ARBA" id="ARBA00022989"/>
    </source>
</evidence>
<sequence>MPHIRLNSGRQDPFIETNEGYVPIDTRPESQADSRVDSRADSRAESRAESRMSSRPGSRLESRSNSRATARPLTPAGPEVPASLGVGVHGMSPYGTSFAPESAEFLLPPKLRPTPRDDGDRSGSPDRWSQARSSVSSMSRESRFHMDPFEDSRAPSSRAGSDEYDVNTQTVSEKFNIMPTDGLLLSLKTWRKTTICTIRTRPTKNVTAIYAIDVVTWVEGLLHKTPVCRPGDNTCLDVGPRPLLGNIRRGLIDPDTPADAMWKKNSDGKDWKLVFSDEFNMPGRTFYDEDDPFFQAVDLWYGVTMDKEWYDPDAVTTNEGVLELRFDNFKNHDLSFRSGMIQSWNKLCFKGGRLEASLSLPGDGHIQGFWPGFWAMGNLARPGHAATTDGLWPYSYHNGCDAGITPNQSSPDGISFLPGMRLPGCTCPDSDHPSPGIARSAPEIDVIEGSTEALNGDGPFIGSASQSLQTAPFDIWYMPDYDYAAVYDPRITQINSYRGGIYQQAMSGLTNLNSRWYNGTEYQIFAFEYTPGATGNVTWFVGDGKTWTLDGRAIGPNGNIGQRMIPLEPMSIVMNLGMADNFAPQNHSIRQYMPAWLRIDHIRIYQDPDEESITCDPPGYETTTYIRDHPKAYANPNVTTWEDAGYHWPKNSYMHGCQ</sequence>
<protein>
    <recommendedName>
        <fullName evidence="12">GH16 domain-containing protein</fullName>
    </recommendedName>
</protein>
<dbReference type="RefSeq" id="XP_056480405.1">
    <property type="nucleotide sequence ID" value="XM_056613181.1"/>
</dbReference>
<proteinExistence type="inferred from homology"/>
<dbReference type="GO" id="GO:0031505">
    <property type="term" value="P:fungal-type cell wall organization"/>
    <property type="evidence" value="ECO:0007669"/>
    <property type="project" value="TreeGrafter"/>
</dbReference>
<evidence type="ECO:0000256" key="3">
    <source>
        <dbReference type="ARBA" id="ARBA00010962"/>
    </source>
</evidence>
<reference evidence="13" key="2">
    <citation type="journal article" date="2023" name="IMA Fungus">
        <title>Comparative genomic study of the Penicillium genus elucidates a diverse pangenome and 15 lateral gene transfer events.</title>
        <authorList>
            <person name="Petersen C."/>
            <person name="Sorensen T."/>
            <person name="Nielsen M.R."/>
            <person name="Sondergaard T.E."/>
            <person name="Sorensen J.L."/>
            <person name="Fitzpatrick D.A."/>
            <person name="Frisvad J.C."/>
            <person name="Nielsen K.L."/>
        </authorList>
    </citation>
    <scope>NUCLEOTIDE SEQUENCE</scope>
    <source>
        <strain evidence="13">IBT 30761</strain>
    </source>
</reference>
<gene>
    <name evidence="13" type="ORF">N7532_000677</name>
</gene>
<dbReference type="OrthoDB" id="412647at2759"/>
<feature type="compositionally biased region" description="Basic and acidic residues" evidence="11">
    <location>
        <begin position="114"/>
        <end position="124"/>
    </location>
</feature>
<keyword evidence="5" id="KW-0812">Transmembrane</keyword>
<feature type="compositionally biased region" description="Basic and acidic residues" evidence="11">
    <location>
        <begin position="140"/>
        <end position="153"/>
    </location>
</feature>
<keyword evidence="14" id="KW-1185">Reference proteome</keyword>
<dbReference type="SUPFAM" id="SSF49899">
    <property type="entry name" value="Concanavalin A-like lectins/glucanases"/>
    <property type="match status" value="1"/>
</dbReference>
<keyword evidence="10" id="KW-0961">Cell wall biogenesis/degradation</keyword>
<dbReference type="GO" id="GO:0005886">
    <property type="term" value="C:plasma membrane"/>
    <property type="evidence" value="ECO:0007669"/>
    <property type="project" value="UniProtKB-SubCell"/>
</dbReference>
<keyword evidence="6" id="KW-0735">Signal-anchor</keyword>
<keyword evidence="9" id="KW-0325">Glycoprotein</keyword>
<dbReference type="InterPro" id="IPR013320">
    <property type="entry name" value="ConA-like_dom_sf"/>
</dbReference>
<feature type="region of interest" description="Disordered" evidence="11">
    <location>
        <begin position="107"/>
        <end position="166"/>
    </location>
</feature>
<dbReference type="Pfam" id="PF03935">
    <property type="entry name" value="SKN1_KRE6_Sbg1"/>
    <property type="match status" value="1"/>
</dbReference>
<keyword evidence="4" id="KW-1003">Cell membrane</keyword>
<organism evidence="13 14">
    <name type="scientific">Penicillium argentinense</name>
    <dbReference type="NCBI Taxonomy" id="1131581"/>
    <lineage>
        <taxon>Eukaryota</taxon>
        <taxon>Fungi</taxon>
        <taxon>Dikarya</taxon>
        <taxon>Ascomycota</taxon>
        <taxon>Pezizomycotina</taxon>
        <taxon>Eurotiomycetes</taxon>
        <taxon>Eurotiomycetidae</taxon>
        <taxon>Eurotiales</taxon>
        <taxon>Aspergillaceae</taxon>
        <taxon>Penicillium</taxon>
    </lineage>
</organism>
<dbReference type="Proteomes" id="UP001149074">
    <property type="component" value="Unassembled WGS sequence"/>
</dbReference>
<keyword evidence="8" id="KW-0472">Membrane</keyword>
<evidence type="ECO:0000256" key="5">
    <source>
        <dbReference type="ARBA" id="ARBA00022692"/>
    </source>
</evidence>
<evidence type="ECO:0000256" key="2">
    <source>
        <dbReference type="ARBA" id="ARBA00004609"/>
    </source>
</evidence>
<dbReference type="PANTHER" id="PTHR31361">
    <property type="entry name" value="BETA-GLUCAN SYNTHESIS-ASSOCIATED PROTEIN KRE6-RELATED"/>
    <property type="match status" value="1"/>
</dbReference>
<evidence type="ECO:0000256" key="1">
    <source>
        <dbReference type="ARBA" id="ARBA00004606"/>
    </source>
</evidence>
<dbReference type="GO" id="GO:0015926">
    <property type="term" value="F:glucosidase activity"/>
    <property type="evidence" value="ECO:0007669"/>
    <property type="project" value="TreeGrafter"/>
</dbReference>
<dbReference type="EMBL" id="JAPQKI010000001">
    <property type="protein sequence ID" value="KAJ5112632.1"/>
    <property type="molecule type" value="Genomic_DNA"/>
</dbReference>
<evidence type="ECO:0000313" key="13">
    <source>
        <dbReference type="EMBL" id="KAJ5112632.1"/>
    </source>
</evidence>
<dbReference type="GO" id="GO:0006078">
    <property type="term" value="P:(1-&gt;6)-beta-D-glucan biosynthetic process"/>
    <property type="evidence" value="ECO:0007669"/>
    <property type="project" value="TreeGrafter"/>
</dbReference>
<evidence type="ECO:0000313" key="14">
    <source>
        <dbReference type="Proteomes" id="UP001149074"/>
    </source>
</evidence>
<comment type="subcellular location">
    <subcellularLocation>
        <location evidence="2">Cell membrane</location>
        <topology evidence="2">Lipid-anchor</topology>
        <topology evidence="2">GPI-anchor</topology>
    </subcellularLocation>
    <subcellularLocation>
        <location evidence="1">Membrane</location>
        <topology evidence="1">Single-pass type II membrane protein</topology>
    </subcellularLocation>
</comment>
<evidence type="ECO:0000256" key="4">
    <source>
        <dbReference type="ARBA" id="ARBA00022475"/>
    </source>
</evidence>
<dbReference type="GO" id="GO:0005789">
    <property type="term" value="C:endoplasmic reticulum membrane"/>
    <property type="evidence" value="ECO:0007669"/>
    <property type="project" value="TreeGrafter"/>
</dbReference>